<accession>A0A6L3ZI75</accession>
<name>A0A6L3ZI75_9FLAO</name>
<dbReference type="EMBL" id="WBVQ01000001">
    <property type="protein sequence ID" value="KAB2816880.1"/>
    <property type="molecule type" value="Genomic_DNA"/>
</dbReference>
<organism evidence="1 2">
    <name type="scientific">Phaeocystidibacter marisrubri</name>
    <dbReference type="NCBI Taxonomy" id="1577780"/>
    <lineage>
        <taxon>Bacteria</taxon>
        <taxon>Pseudomonadati</taxon>
        <taxon>Bacteroidota</taxon>
        <taxon>Flavobacteriia</taxon>
        <taxon>Flavobacteriales</taxon>
        <taxon>Phaeocystidibacteraceae</taxon>
        <taxon>Phaeocystidibacter</taxon>
    </lineage>
</organism>
<reference evidence="1 2" key="1">
    <citation type="submission" date="2019-10" db="EMBL/GenBank/DDBJ databases">
        <title>Genome sequence of Phaeocystidibacter marisrubri JCM30614 (type strain).</title>
        <authorList>
            <person name="Bowman J.P."/>
        </authorList>
    </citation>
    <scope>NUCLEOTIDE SEQUENCE [LARGE SCALE GENOMIC DNA]</scope>
    <source>
        <strain evidence="1 2">JCM 30614</strain>
    </source>
</reference>
<evidence type="ECO:0000313" key="1">
    <source>
        <dbReference type="EMBL" id="KAB2816880.1"/>
    </source>
</evidence>
<dbReference type="OrthoDB" id="9153186at2"/>
<sequence length="163" mass="18595">MEMNSKQDKLLRRLRNKWVFRLFTRKMVPAAARAGVRFVEMDGEKCTILVPNLKRNRNPFRSMYFAVQSMGAEMSTALLAMFHLEAHHASIAWIVIDFKADFPTKAISDVTFTCVDGEKVREAIQRAAEGEEAQVVELKTVGTTSDGTVVSNFQFRWSFKKRG</sequence>
<comment type="caution">
    <text evidence="1">The sequence shown here is derived from an EMBL/GenBank/DDBJ whole genome shotgun (WGS) entry which is preliminary data.</text>
</comment>
<dbReference type="InterPro" id="IPR027961">
    <property type="entry name" value="DUF4442"/>
</dbReference>
<keyword evidence="2" id="KW-1185">Reference proteome</keyword>
<evidence type="ECO:0000313" key="2">
    <source>
        <dbReference type="Proteomes" id="UP000484164"/>
    </source>
</evidence>
<dbReference type="AlphaFoldDB" id="A0A6L3ZI75"/>
<gene>
    <name evidence="1" type="ORF">F8C82_00340</name>
</gene>
<dbReference type="Pfam" id="PF14539">
    <property type="entry name" value="DUF4442"/>
    <property type="match status" value="1"/>
</dbReference>
<dbReference type="RefSeq" id="WP_151691452.1">
    <property type="nucleotide sequence ID" value="NZ_BMGX01000002.1"/>
</dbReference>
<proteinExistence type="predicted"/>
<dbReference type="Gene3D" id="3.10.129.10">
    <property type="entry name" value="Hotdog Thioesterase"/>
    <property type="match status" value="1"/>
</dbReference>
<protein>
    <submittedName>
        <fullName evidence="1">DUF4442 domain-containing protein</fullName>
    </submittedName>
</protein>
<dbReference type="SUPFAM" id="SSF54637">
    <property type="entry name" value="Thioesterase/thiol ester dehydrase-isomerase"/>
    <property type="match status" value="1"/>
</dbReference>
<dbReference type="Proteomes" id="UP000484164">
    <property type="component" value="Unassembled WGS sequence"/>
</dbReference>
<dbReference type="InterPro" id="IPR029069">
    <property type="entry name" value="HotDog_dom_sf"/>
</dbReference>